<dbReference type="InterPro" id="IPR051869">
    <property type="entry name" value="STARD3"/>
</dbReference>
<gene>
    <name evidence="3" type="ORF">PMAYCL1PPCAC_31610</name>
</gene>
<accession>A0AAN5DEV1</accession>
<dbReference type="GO" id="GO:0005789">
    <property type="term" value="C:endoplasmic reticulum membrane"/>
    <property type="evidence" value="ECO:0007669"/>
    <property type="project" value="TreeGrafter"/>
</dbReference>
<dbReference type="GO" id="GO:0005765">
    <property type="term" value="C:lysosomal membrane"/>
    <property type="evidence" value="ECO:0007669"/>
    <property type="project" value="TreeGrafter"/>
</dbReference>
<reference evidence="4" key="1">
    <citation type="submission" date="2022-10" db="EMBL/GenBank/DDBJ databases">
        <title>Genome assembly of Pristionchus species.</title>
        <authorList>
            <person name="Yoshida K."/>
            <person name="Sommer R.J."/>
        </authorList>
    </citation>
    <scope>NUCLEOTIDE SEQUENCE [LARGE SCALE GENOMIC DNA]</scope>
    <source>
        <strain evidence="4">RS5460</strain>
    </source>
</reference>
<dbReference type="InterPro" id="IPR002913">
    <property type="entry name" value="START_lipid-bd_dom"/>
</dbReference>
<dbReference type="GO" id="GO:0099044">
    <property type="term" value="P:vesicle tethering to endoplasmic reticulum"/>
    <property type="evidence" value="ECO:0007669"/>
    <property type="project" value="TreeGrafter"/>
</dbReference>
<dbReference type="Proteomes" id="UP001328107">
    <property type="component" value="Unassembled WGS sequence"/>
</dbReference>
<dbReference type="Gene3D" id="3.30.530.20">
    <property type="match status" value="1"/>
</dbReference>
<dbReference type="CDD" id="cd00177">
    <property type="entry name" value="START"/>
    <property type="match status" value="1"/>
</dbReference>
<dbReference type="PANTHER" id="PTHR46121">
    <property type="entry name" value="STEROIDOGENIC ACUTE REGULATORY PROTEIN-LIKE"/>
    <property type="match status" value="1"/>
</dbReference>
<dbReference type="EMBL" id="BTRK01000006">
    <property type="protein sequence ID" value="GMR61415.1"/>
    <property type="molecule type" value="Genomic_DNA"/>
</dbReference>
<dbReference type="GO" id="GO:0008289">
    <property type="term" value="F:lipid binding"/>
    <property type="evidence" value="ECO:0007669"/>
    <property type="project" value="InterPro"/>
</dbReference>
<dbReference type="SMART" id="SM00234">
    <property type="entry name" value="START"/>
    <property type="match status" value="1"/>
</dbReference>
<dbReference type="PANTHER" id="PTHR46121:SF3">
    <property type="entry name" value="STEROIDOGENIC ACUTE REGULATORY-LIKE PROTEIN 1"/>
    <property type="match status" value="1"/>
</dbReference>
<evidence type="ECO:0000313" key="3">
    <source>
        <dbReference type="EMBL" id="GMR61415.1"/>
    </source>
</evidence>
<keyword evidence="1" id="KW-0732">Signal</keyword>
<feature type="domain" description="START" evidence="2">
    <location>
        <begin position="77"/>
        <end position="260"/>
    </location>
</feature>
<dbReference type="GO" id="GO:0031902">
    <property type="term" value="C:late endosome membrane"/>
    <property type="evidence" value="ECO:0007669"/>
    <property type="project" value="TreeGrafter"/>
</dbReference>
<evidence type="ECO:0000256" key="1">
    <source>
        <dbReference type="SAM" id="SignalP"/>
    </source>
</evidence>
<keyword evidence="4" id="KW-1185">Reference proteome</keyword>
<feature type="signal peptide" evidence="1">
    <location>
        <begin position="1"/>
        <end position="31"/>
    </location>
</feature>
<comment type="caution">
    <text evidence="3">The sequence shown here is derived from an EMBL/GenBank/DDBJ whole genome shotgun (WGS) entry which is preliminary data.</text>
</comment>
<dbReference type="InterPro" id="IPR023393">
    <property type="entry name" value="START-like_dom_sf"/>
</dbReference>
<proteinExistence type="predicted"/>
<organism evidence="3 4">
    <name type="scientific">Pristionchus mayeri</name>
    <dbReference type="NCBI Taxonomy" id="1317129"/>
    <lineage>
        <taxon>Eukaryota</taxon>
        <taxon>Metazoa</taxon>
        <taxon>Ecdysozoa</taxon>
        <taxon>Nematoda</taxon>
        <taxon>Chromadorea</taxon>
        <taxon>Rhabditida</taxon>
        <taxon>Rhabditina</taxon>
        <taxon>Diplogasteromorpha</taxon>
        <taxon>Diplogasteroidea</taxon>
        <taxon>Neodiplogasteridae</taxon>
        <taxon>Pristionchus</taxon>
    </lineage>
</organism>
<dbReference type="Pfam" id="PF01852">
    <property type="entry name" value="START"/>
    <property type="match status" value="1"/>
</dbReference>
<feature type="chain" id="PRO_5042953186" description="START domain-containing protein" evidence="1">
    <location>
        <begin position="32"/>
        <end position="262"/>
    </location>
</feature>
<sequence>MAVDRQSTKSACLGYLPLLIVVLASVKDSTASPAVSVTLYGITDTLKPEYAKYADALKTGEAAFVDAEKLFTDFETKDGWKKEGHHSGFSVHQKMMADGKITIVSAVLDGSVEEVLHETWGGIDGLTSWNPTISFAEIVAPLTDYSDIVHYANNDILVIKGREFLTVRLYRPTPSGYVMASRSIDLPEIPAKSGKIRANVILGATKFRADPSSPRKTVCDVVLQAELKGDLPKKMVEQSMPAVMALVTEQNIKHFKELAKYS</sequence>
<evidence type="ECO:0000259" key="2">
    <source>
        <dbReference type="PROSITE" id="PS50848"/>
    </source>
</evidence>
<evidence type="ECO:0000313" key="4">
    <source>
        <dbReference type="Proteomes" id="UP001328107"/>
    </source>
</evidence>
<dbReference type="SUPFAM" id="SSF55961">
    <property type="entry name" value="Bet v1-like"/>
    <property type="match status" value="1"/>
</dbReference>
<dbReference type="PROSITE" id="PS50848">
    <property type="entry name" value="START"/>
    <property type="match status" value="1"/>
</dbReference>
<protein>
    <recommendedName>
        <fullName evidence="2">START domain-containing protein</fullName>
    </recommendedName>
</protein>
<name>A0AAN5DEV1_9BILA</name>
<dbReference type="AlphaFoldDB" id="A0AAN5DEV1"/>
<dbReference type="GO" id="GO:0140284">
    <property type="term" value="C:endoplasmic reticulum-endosome membrane contact site"/>
    <property type="evidence" value="ECO:0007669"/>
    <property type="project" value="TreeGrafter"/>
</dbReference>